<name>A0A4Z0Z2F8_9PEZI</name>
<dbReference type="InterPro" id="IPR049900">
    <property type="entry name" value="PKS_mFAS_DH"/>
</dbReference>
<dbReference type="InterPro" id="IPR011032">
    <property type="entry name" value="GroES-like_sf"/>
</dbReference>
<dbReference type="InterPro" id="IPR016036">
    <property type="entry name" value="Malonyl_transacylase_ACP-bd"/>
</dbReference>
<dbReference type="PROSITE" id="PS00606">
    <property type="entry name" value="KS3_1"/>
    <property type="match status" value="1"/>
</dbReference>
<evidence type="ECO:0000256" key="4">
    <source>
        <dbReference type="ARBA" id="ARBA00023002"/>
    </source>
</evidence>
<dbReference type="SUPFAM" id="SSF47336">
    <property type="entry name" value="ACP-like"/>
    <property type="match status" value="1"/>
</dbReference>
<dbReference type="InterPro" id="IPR036736">
    <property type="entry name" value="ACP-like_sf"/>
</dbReference>
<dbReference type="STRING" id="37992.A0A4Z0Z2F8"/>
<comment type="caution">
    <text evidence="10">The sequence shown here is derived from an EMBL/GenBank/DDBJ whole genome shotgun (WGS) entry which is preliminary data.</text>
</comment>
<dbReference type="InterPro" id="IPR020841">
    <property type="entry name" value="PKS_Beta-ketoAc_synthase_dom"/>
</dbReference>
<dbReference type="InterPro" id="IPR014043">
    <property type="entry name" value="Acyl_transferase_dom"/>
</dbReference>
<dbReference type="SMART" id="SM00822">
    <property type="entry name" value="PKS_KR"/>
    <property type="match status" value="1"/>
</dbReference>
<feature type="domain" description="Ketosynthase family 3 (KS3)" evidence="8">
    <location>
        <begin position="45"/>
        <end position="468"/>
    </location>
</feature>
<dbReference type="SMART" id="SM00829">
    <property type="entry name" value="PKS_ER"/>
    <property type="match status" value="1"/>
</dbReference>
<dbReference type="Gene3D" id="3.40.366.10">
    <property type="entry name" value="Malonyl-Coenzyme A Acyl Carrier Protein, domain 2"/>
    <property type="match status" value="1"/>
</dbReference>
<dbReference type="PROSITE" id="PS52019">
    <property type="entry name" value="PKS_MFAS_DH"/>
    <property type="match status" value="1"/>
</dbReference>
<keyword evidence="3" id="KW-0808">Transferase</keyword>
<dbReference type="Gene3D" id="3.40.50.720">
    <property type="entry name" value="NAD(P)-binding Rossmann-like Domain"/>
    <property type="match status" value="2"/>
</dbReference>
<reference evidence="10 11" key="1">
    <citation type="submission" date="2019-03" db="EMBL/GenBank/DDBJ databases">
        <title>Draft genome sequence of Xylaria hypoxylon DSM 108379, a ubiquitous saprotrophic-parasitic fungi on hardwood.</title>
        <authorList>
            <person name="Buettner E."/>
            <person name="Leonhardt S."/>
            <person name="Gebauer A.M."/>
            <person name="Liers C."/>
            <person name="Hofrichter M."/>
            <person name="Kellner H."/>
        </authorList>
    </citation>
    <scope>NUCLEOTIDE SEQUENCE [LARGE SCALE GENOMIC DNA]</scope>
    <source>
        <strain evidence="10 11">DSM 108379</strain>
    </source>
</reference>
<feature type="active site" description="Proton donor; for dehydratase activity" evidence="7">
    <location>
        <position position="1240"/>
    </location>
</feature>
<dbReference type="Pfam" id="PF08240">
    <property type="entry name" value="ADH_N"/>
    <property type="match status" value="1"/>
</dbReference>
<dbReference type="GO" id="GO:0006633">
    <property type="term" value="P:fatty acid biosynthetic process"/>
    <property type="evidence" value="ECO:0007669"/>
    <property type="project" value="InterPro"/>
</dbReference>
<dbReference type="PROSITE" id="PS52004">
    <property type="entry name" value="KS3_2"/>
    <property type="match status" value="1"/>
</dbReference>
<dbReference type="InterPro" id="IPR032821">
    <property type="entry name" value="PKS_assoc"/>
</dbReference>
<dbReference type="EMBL" id="SKBN01000043">
    <property type="protein sequence ID" value="TGJ85565.1"/>
    <property type="molecule type" value="Genomic_DNA"/>
</dbReference>
<keyword evidence="5" id="KW-0511">Multifunctional enzyme</keyword>
<dbReference type="SUPFAM" id="SSF51735">
    <property type="entry name" value="NAD(P)-binding Rossmann-fold domains"/>
    <property type="match status" value="2"/>
</dbReference>
<keyword evidence="2" id="KW-0597">Phosphoprotein</keyword>
<dbReference type="SUPFAM" id="SSF55048">
    <property type="entry name" value="Probable ACP-binding domain of malonyl-CoA ACP transacylase"/>
    <property type="match status" value="1"/>
</dbReference>
<dbReference type="InterPro" id="IPR014031">
    <property type="entry name" value="Ketoacyl_synth_C"/>
</dbReference>
<evidence type="ECO:0000256" key="7">
    <source>
        <dbReference type="PROSITE-ProRule" id="PRU01363"/>
    </source>
</evidence>
<keyword evidence="11" id="KW-1185">Reference proteome</keyword>
<evidence type="ECO:0000259" key="8">
    <source>
        <dbReference type="PROSITE" id="PS52004"/>
    </source>
</evidence>
<feature type="active site" description="Proton acceptor; for dehydratase activity" evidence="7">
    <location>
        <position position="1045"/>
    </location>
</feature>
<dbReference type="InterPro" id="IPR036291">
    <property type="entry name" value="NAD(P)-bd_dom_sf"/>
</dbReference>
<evidence type="ECO:0000256" key="6">
    <source>
        <dbReference type="ARBA" id="ARBA00023315"/>
    </source>
</evidence>
<evidence type="ECO:0000256" key="3">
    <source>
        <dbReference type="ARBA" id="ARBA00022679"/>
    </source>
</evidence>
<dbReference type="SUPFAM" id="SSF52151">
    <property type="entry name" value="FabD/lysophospholipase-like"/>
    <property type="match status" value="1"/>
</dbReference>
<dbReference type="PANTHER" id="PTHR43775:SF50">
    <property type="entry name" value="HIGHLY REDUCING POLYKETIDE SYNTHASE SRDA"/>
    <property type="match status" value="1"/>
</dbReference>
<dbReference type="InterPro" id="IPR018201">
    <property type="entry name" value="Ketoacyl_synth_AS"/>
</dbReference>
<organism evidence="10 11">
    <name type="scientific">Xylaria hypoxylon</name>
    <dbReference type="NCBI Taxonomy" id="37992"/>
    <lineage>
        <taxon>Eukaryota</taxon>
        <taxon>Fungi</taxon>
        <taxon>Dikarya</taxon>
        <taxon>Ascomycota</taxon>
        <taxon>Pezizomycotina</taxon>
        <taxon>Sordariomycetes</taxon>
        <taxon>Xylariomycetidae</taxon>
        <taxon>Xylariales</taxon>
        <taxon>Xylariaceae</taxon>
        <taxon>Xylaria</taxon>
    </lineage>
</organism>
<feature type="region of interest" description="N-terminal hotdog fold" evidence="7">
    <location>
        <begin position="1013"/>
        <end position="1158"/>
    </location>
</feature>
<accession>A0A4Z0Z2F8</accession>
<dbReference type="InterPro" id="IPR050091">
    <property type="entry name" value="PKS_NRPS_Biosynth_Enz"/>
</dbReference>
<dbReference type="InterPro" id="IPR020843">
    <property type="entry name" value="ER"/>
</dbReference>
<dbReference type="SMART" id="SM00826">
    <property type="entry name" value="PKS_DH"/>
    <property type="match status" value="1"/>
</dbReference>
<dbReference type="Gene3D" id="3.10.129.110">
    <property type="entry name" value="Polyketide synthase dehydratase"/>
    <property type="match status" value="1"/>
</dbReference>
<dbReference type="Gene3D" id="3.90.180.10">
    <property type="entry name" value="Medium-chain alcohol dehydrogenases, catalytic domain"/>
    <property type="match status" value="1"/>
</dbReference>
<dbReference type="Pfam" id="PF16197">
    <property type="entry name" value="KAsynt_C_assoc"/>
    <property type="match status" value="1"/>
</dbReference>
<dbReference type="InterPro" id="IPR016035">
    <property type="entry name" value="Acyl_Trfase/lysoPLipase"/>
</dbReference>
<evidence type="ECO:0000256" key="5">
    <source>
        <dbReference type="ARBA" id="ARBA00023268"/>
    </source>
</evidence>
<protein>
    <recommendedName>
        <fullName evidence="12">Carrier domain-containing protein</fullName>
    </recommendedName>
</protein>
<dbReference type="InterPro" id="IPR057326">
    <property type="entry name" value="KR_dom"/>
</dbReference>
<dbReference type="GO" id="GO:0044550">
    <property type="term" value="P:secondary metabolite biosynthetic process"/>
    <property type="evidence" value="ECO:0007669"/>
    <property type="project" value="TreeGrafter"/>
</dbReference>
<dbReference type="CDD" id="cd05195">
    <property type="entry name" value="enoyl_red"/>
    <property type="match status" value="1"/>
</dbReference>
<keyword evidence="6" id="KW-0012">Acyltransferase</keyword>
<evidence type="ECO:0008006" key="12">
    <source>
        <dbReference type="Google" id="ProtNLM"/>
    </source>
</evidence>
<dbReference type="OrthoDB" id="329835at2759"/>
<dbReference type="SUPFAM" id="SSF53901">
    <property type="entry name" value="Thiolase-like"/>
    <property type="match status" value="1"/>
</dbReference>
<dbReference type="Pfam" id="PF21089">
    <property type="entry name" value="PKS_DH_N"/>
    <property type="match status" value="1"/>
</dbReference>
<feature type="region of interest" description="C-terminal hotdog fold" evidence="7">
    <location>
        <begin position="1174"/>
        <end position="1325"/>
    </location>
</feature>
<dbReference type="Pfam" id="PF13602">
    <property type="entry name" value="ADH_zinc_N_2"/>
    <property type="match status" value="1"/>
</dbReference>
<dbReference type="InterPro" id="IPR042104">
    <property type="entry name" value="PKS_dehydratase_sf"/>
</dbReference>
<dbReference type="GO" id="GO:0016491">
    <property type="term" value="F:oxidoreductase activity"/>
    <property type="evidence" value="ECO:0007669"/>
    <property type="project" value="UniProtKB-KW"/>
</dbReference>
<dbReference type="PANTHER" id="PTHR43775">
    <property type="entry name" value="FATTY ACID SYNTHASE"/>
    <property type="match status" value="1"/>
</dbReference>
<dbReference type="Gene3D" id="3.40.47.10">
    <property type="match status" value="1"/>
</dbReference>
<proteinExistence type="predicted"/>
<keyword evidence="1" id="KW-0596">Phosphopantetheine</keyword>
<dbReference type="CDD" id="cd00833">
    <property type="entry name" value="PKS"/>
    <property type="match status" value="1"/>
</dbReference>
<dbReference type="SMART" id="SM00825">
    <property type="entry name" value="PKS_KS"/>
    <property type="match status" value="1"/>
</dbReference>
<dbReference type="Pfam" id="PF14765">
    <property type="entry name" value="PS-DH"/>
    <property type="match status" value="1"/>
</dbReference>
<dbReference type="Pfam" id="PF00698">
    <property type="entry name" value="Acyl_transf_1"/>
    <property type="match status" value="1"/>
</dbReference>
<evidence type="ECO:0000259" key="9">
    <source>
        <dbReference type="PROSITE" id="PS52019"/>
    </source>
</evidence>
<keyword evidence="4" id="KW-0560">Oxidoreductase</keyword>
<feature type="domain" description="PKS/mFAS DH" evidence="9">
    <location>
        <begin position="1013"/>
        <end position="1325"/>
    </location>
</feature>
<dbReference type="Proteomes" id="UP000297716">
    <property type="component" value="Unassembled WGS sequence"/>
</dbReference>
<evidence type="ECO:0000313" key="11">
    <source>
        <dbReference type="Proteomes" id="UP000297716"/>
    </source>
</evidence>
<dbReference type="InterPro" id="IPR013968">
    <property type="entry name" value="PKS_KR"/>
</dbReference>
<dbReference type="InterPro" id="IPR014030">
    <property type="entry name" value="Ketoacyl_synth_N"/>
</dbReference>
<dbReference type="GO" id="GO:0004315">
    <property type="term" value="F:3-oxoacyl-[acyl-carrier-protein] synthase activity"/>
    <property type="evidence" value="ECO:0007669"/>
    <property type="project" value="InterPro"/>
</dbReference>
<dbReference type="InterPro" id="IPR049552">
    <property type="entry name" value="PKS_DH_N"/>
</dbReference>
<dbReference type="Pfam" id="PF00109">
    <property type="entry name" value="ketoacyl-synt"/>
    <property type="match status" value="1"/>
</dbReference>
<dbReference type="CDD" id="cd05274">
    <property type="entry name" value="KR_FAS_SDR_x"/>
    <property type="match status" value="1"/>
</dbReference>
<sequence length="2501" mass="275186">MSDSGSITVESFGIARGDSSVVVLNHIKADHDTPISCTTGVLKDNDPPCIVGMACRLPGEIFSPSDFWQFIINQKSAQGSVPPERYNIGGFYHSEGANRSGSTNVPGGYFIDEDIRLFDNSFFGINNLEATYMDPQQRKLLEVVFECLQSSGTTMENVSGSTTGVYVANFSVDYQPGQTRDPDYLHRYTATGSGATVMSNRISHAFNLQGPSFTVDTACSSSVYALHQALNAIEMGDCDSAIVASANLIMSPELHIGAAKSGVLSPTGTCHTFDVSADGYGRAEGVNAIYVKRLSAALRDGNPIRAVIRGSALNASGRTPGISLPSGRMQEIVMRKAYHEAGLDPSGTDYVECHGTGTPVGDPIEVEAVGACFSPREGFPLLIGSVKTNVGHSEGASGLTSILKVVLAFEKGQIPPSYGLVELNPKLNLNKHNLKIATKAEQWPRTLRRASINSFGYGGANGHIILESIDSYLGHKVLSSPRLNGISLNGTLTNDSHALKDDKNAIHTNTDLANDTLSKSREYQRHIVLPISASSTRSQQTIVDQICNSISQCGNIEKLENLCHTLSNGRDHLRYRSYLLVKHDAHTGEFTTAVDETAPSETFKPLPLAFVFTGQGSQYAQMAKELLSQNQQFRDTIRRLDSVLLALPAPYAPSWTLEQALLQSAEKSQINQATHSQPACTAVQIAIVDLLRSYGIRPTSVVGHSSGEIAAAYAAGLISSAQAIQSAYFRGYAVGQLRSRGSMMAAGVSAKLAKELIEDNALQSELRIACVNSPESVTLSGSSSAIEHMESKLRSEKKFVRKLDTGGRAYHSHMMEEIGQLYEDLITPMFLGHHDKAQPWATSNQDLCSTPDVKMYSSVGDSPEDLSVIGHEKMSATYWRHNLERPVQFSAALIKLAEDHKEIQLIEIGPHSALKGPIQQIRKALGFNETSLPYLPTLVREENAVLRMKFLAGKLFTHGHTLEWNLLNDLFDPTRRLKILHDLPPYPWDYSGGLLWNEPRASVEMRNRKYLRHELLGTAALTGNGIDFTWRNILKPSEMPWLQDHKLEEQVVFPAAGYIAMAVEAISQITGTRKKPSDGNHHGFELRNVNISSALNVPDENDSAAKDLELHTTMCPRKISGANRSIDWHDFSISSLFWTSDQATVHCTGSIRVTSDRKNIDNTYVSVENAEGFDIWSSTSRWYTKWHQEGLCFSSRFQSLTSLRTDSARKRREAIATTRIIPDLVGGTYEYYPVHPITIDAGLQAACLSSTAGHISILRAWLPVFIAECYIQSSASDAEGEIHVKSEEMGFSSRRIDGTIRDATGAVVLNFKDSRIALYNGKNFEPVALKDPETEESSGEDADHTTSNPLELYLQRQPTLRVQWKPDVLRIGREGIVQLREYVSNFVEEKHADLRDDESMLVIGALLELAGHKNPHMRVLELGGDAHGYRTRHWLRMLGKETAFSRVQSWHTCKLGEKGEFMIQDNSKGPFDVVLIPKHGISSSKSIWTTGQTHVLSLLSPNGLIITRKSNVTVEGLVRGGFEVFGVKNQVILATWPLKKVDWRDRRVIIVNTERPSEVVNRFATTLAEYVRKIRDVADVKVIRLSDVQDAHFKKDDICVSLLEFQHELLPTISPQEMDLLRAITDTVTDLLWITGAGMLGKEPNPDLTLSNGLSRAVMLEQPTARWSVLDIGRPDAQMVNQDGINNVFENIIRALVAIYEKDDCEFILSSGLIHISRFSPDFHVNSLLRQRLEPQVARREKHTLAEAHPARLTIGRPGVTDSMYFQQLCEPGDDSTPPAGYVDIQVKAVSLNAKDVYAMSGRVETRNTTTAFDFSGIVTALGNSDSSLQVGDRVVAYAPFHIATTARVPLGCVHQLLDHEEFTVVPTIPLVYATALYALNDRAHLSRGESILIHAGSGGFGIAAITLAQRIGAVVYTTCGSQAKRDYLVNELGVAPGNIYSSRDASFVQGIRDATRGRGVDVIINSLVGDLMHDTWESCLADFGRFVEIGKRELVDAGRLDLRVFLRGATFTAFDLSELFYASDPFHRAIWDRLLAETLELYRAGEIKELPMKVFDITQVAQAYRYFGNKDRVGKVVISMEDPQARVPSSPATFLSRFDPKKTYLLIGCLGGLGRSLSQWMISRGARHLVFLGRSAADKPNARELVTRLERAGATVTVVRGDVVNPKDVEAAVDACLSTGQQVGGVVQAAMGLHEALWTRMPNEAWHTGISPKWKGTWNLHNALEGHELDFFLLTSSVSGTVGTATESNYCSANGFLDAFAHWRRSRGQPCVSVGLGMISEVGYLHENPEIEALLLRKGIQPLNEDEFLQVIDLALASEEGQRSPSEAHILTGLEPVAVRKLAAKGFDVSSHGVLTEARASLLLASLQAEKEAKERTLSQSQGVHTAVVSQAAAPWFKDVPAALATSFAPESSADTMQEAILRLMKRRFSNLILLPIDQVDERKPLPHFGVDSMIASEFRSWFWTIFRVDVPFLDLMSLQKSLEVLAGFIERKILQDAGK</sequence>
<evidence type="ECO:0000313" key="10">
    <source>
        <dbReference type="EMBL" id="TGJ85565.1"/>
    </source>
</evidence>
<dbReference type="SUPFAM" id="SSF50129">
    <property type="entry name" value="GroES-like"/>
    <property type="match status" value="1"/>
</dbReference>
<dbReference type="Pfam" id="PF02801">
    <property type="entry name" value="Ketoacyl-synt_C"/>
    <property type="match status" value="1"/>
</dbReference>
<gene>
    <name evidence="10" type="ORF">E0Z10_g3197</name>
</gene>
<dbReference type="GO" id="GO:0004312">
    <property type="term" value="F:fatty acid synthase activity"/>
    <property type="evidence" value="ECO:0007669"/>
    <property type="project" value="TreeGrafter"/>
</dbReference>
<dbReference type="SMART" id="SM00827">
    <property type="entry name" value="PKS_AT"/>
    <property type="match status" value="1"/>
</dbReference>
<dbReference type="InterPro" id="IPR049551">
    <property type="entry name" value="PKS_DH_C"/>
</dbReference>
<dbReference type="InterPro" id="IPR013154">
    <property type="entry name" value="ADH-like_N"/>
</dbReference>
<evidence type="ECO:0000256" key="2">
    <source>
        <dbReference type="ARBA" id="ARBA00022553"/>
    </source>
</evidence>
<dbReference type="Pfam" id="PF08659">
    <property type="entry name" value="KR"/>
    <property type="match status" value="1"/>
</dbReference>
<evidence type="ECO:0000256" key="1">
    <source>
        <dbReference type="ARBA" id="ARBA00022450"/>
    </source>
</evidence>
<dbReference type="InterPro" id="IPR020807">
    <property type="entry name" value="PKS_DH"/>
</dbReference>
<dbReference type="InterPro" id="IPR016039">
    <property type="entry name" value="Thiolase-like"/>
</dbReference>
<dbReference type="InterPro" id="IPR001227">
    <property type="entry name" value="Ac_transferase_dom_sf"/>
</dbReference>